<dbReference type="PANTHER" id="PTHR42812:SF5">
    <property type="entry name" value="ENDO-ARABINASE"/>
    <property type="match status" value="1"/>
</dbReference>
<gene>
    <name evidence="7" type="ORF">Pma05_70990</name>
</gene>
<evidence type="ECO:0000313" key="7">
    <source>
        <dbReference type="EMBL" id="GIH00527.1"/>
    </source>
</evidence>
<dbReference type="SUPFAM" id="SSF75005">
    <property type="entry name" value="Arabinanase/levansucrase/invertase"/>
    <property type="match status" value="1"/>
</dbReference>
<dbReference type="RefSeq" id="WP_203861838.1">
    <property type="nucleotide sequence ID" value="NZ_BAAAZQ010000026.1"/>
</dbReference>
<reference evidence="7 8" key="1">
    <citation type="submission" date="2021-01" db="EMBL/GenBank/DDBJ databases">
        <title>Whole genome shotgun sequence of Plantactinospora mayteni NBRC 109088.</title>
        <authorList>
            <person name="Komaki H."/>
            <person name="Tamura T."/>
        </authorList>
    </citation>
    <scope>NUCLEOTIDE SEQUENCE [LARGE SCALE GENOMIC DNA]</scope>
    <source>
        <strain evidence="7 8">NBRC 109088</strain>
    </source>
</reference>
<dbReference type="Pfam" id="PF16990">
    <property type="entry name" value="CBM_35"/>
    <property type="match status" value="1"/>
</dbReference>
<organism evidence="7 8">
    <name type="scientific">Plantactinospora mayteni</name>
    <dbReference type="NCBI Taxonomy" id="566021"/>
    <lineage>
        <taxon>Bacteria</taxon>
        <taxon>Bacillati</taxon>
        <taxon>Actinomycetota</taxon>
        <taxon>Actinomycetes</taxon>
        <taxon>Micromonosporales</taxon>
        <taxon>Micromonosporaceae</taxon>
        <taxon>Plantactinospora</taxon>
    </lineage>
</organism>
<dbReference type="Gene3D" id="2.60.120.260">
    <property type="entry name" value="Galactose-binding domain-like"/>
    <property type="match status" value="1"/>
</dbReference>
<keyword evidence="5" id="KW-0732">Signal</keyword>
<dbReference type="InterPro" id="IPR023296">
    <property type="entry name" value="Glyco_hydro_beta-prop_sf"/>
</dbReference>
<keyword evidence="3 4" id="KW-0326">Glycosidase</keyword>
<evidence type="ECO:0000313" key="8">
    <source>
        <dbReference type="Proteomes" id="UP000621500"/>
    </source>
</evidence>
<evidence type="ECO:0000256" key="5">
    <source>
        <dbReference type="SAM" id="SignalP"/>
    </source>
</evidence>
<evidence type="ECO:0000256" key="3">
    <source>
        <dbReference type="ARBA" id="ARBA00023295"/>
    </source>
</evidence>
<feature type="signal peptide" evidence="5">
    <location>
        <begin position="1"/>
        <end position="26"/>
    </location>
</feature>
<dbReference type="CDD" id="cd08999">
    <property type="entry name" value="GH43_ABN-like"/>
    <property type="match status" value="1"/>
</dbReference>
<sequence>MRRGLALAVAALAASPVLVSPGVAAAATVPATLVIGSDFPDPDVIRHGNTYYAYSTNNGNGNVPVATASSLTGPWTRRPDALPSLGAWASGGLTWAPDVSARADGTFLLYYTARSRAVGRQCIGAAVANSPLGPFSAVGTEPLVCNGGEGGDIDASSFVDSTGLRYLLYKDDGNAIGQPTSLWLQRVAADGVTPQGARVELLRNDRPEEAGVIEAPVLTRVDSRYVLFYSLGGYGGTGYQTSYATSTSLTGPYTKAYRSLITTASTDAHVTGPGGADLVREPGGDSVVFHGWLPGNTARGMYVAALGWSGGYPVVRGSRVRYEAERGVLNNCAVRSTASASQGQVVAYLDHPDSWVEVSVFAPRAGGYTAYVSYAAGYGDAQHTLTVNGGAAQVVDYPNSGWENWRQVAVSVTLAAGVNTLRLNHRSRWAELDHIEIA</sequence>
<dbReference type="Proteomes" id="UP000621500">
    <property type="component" value="Unassembled WGS sequence"/>
</dbReference>
<dbReference type="PANTHER" id="PTHR42812">
    <property type="entry name" value="BETA-XYLOSIDASE"/>
    <property type="match status" value="1"/>
</dbReference>
<dbReference type="InterPro" id="IPR008979">
    <property type="entry name" value="Galactose-bd-like_sf"/>
</dbReference>
<comment type="similarity">
    <text evidence="1 4">Belongs to the glycosyl hydrolase 43 family.</text>
</comment>
<accession>A0ABQ4F0W8</accession>
<name>A0ABQ4F0W8_9ACTN</name>
<feature type="chain" id="PRO_5046143406" description="CBM6 domain-containing protein" evidence="5">
    <location>
        <begin position="27"/>
        <end position="438"/>
    </location>
</feature>
<evidence type="ECO:0000256" key="1">
    <source>
        <dbReference type="ARBA" id="ARBA00009865"/>
    </source>
</evidence>
<keyword evidence="2 4" id="KW-0378">Hydrolase</keyword>
<dbReference type="PROSITE" id="PS51175">
    <property type="entry name" value="CBM6"/>
    <property type="match status" value="1"/>
</dbReference>
<keyword evidence="8" id="KW-1185">Reference proteome</keyword>
<evidence type="ECO:0000256" key="2">
    <source>
        <dbReference type="ARBA" id="ARBA00022801"/>
    </source>
</evidence>
<protein>
    <recommendedName>
        <fullName evidence="6">CBM6 domain-containing protein</fullName>
    </recommendedName>
</protein>
<comment type="caution">
    <text evidence="7">The sequence shown here is derived from an EMBL/GenBank/DDBJ whole genome shotgun (WGS) entry which is preliminary data.</text>
</comment>
<dbReference type="Gene3D" id="2.115.10.20">
    <property type="entry name" value="Glycosyl hydrolase domain, family 43"/>
    <property type="match status" value="1"/>
</dbReference>
<dbReference type="InterPro" id="IPR051795">
    <property type="entry name" value="Glycosyl_Hydrlase_43"/>
</dbReference>
<dbReference type="InterPro" id="IPR006710">
    <property type="entry name" value="Glyco_hydro_43"/>
</dbReference>
<dbReference type="InterPro" id="IPR005084">
    <property type="entry name" value="CBM6"/>
</dbReference>
<proteinExistence type="inferred from homology"/>
<evidence type="ECO:0000259" key="6">
    <source>
        <dbReference type="PROSITE" id="PS51175"/>
    </source>
</evidence>
<dbReference type="SUPFAM" id="SSF49785">
    <property type="entry name" value="Galactose-binding domain-like"/>
    <property type="match status" value="1"/>
</dbReference>
<dbReference type="Pfam" id="PF04616">
    <property type="entry name" value="Glyco_hydro_43"/>
    <property type="match status" value="1"/>
</dbReference>
<feature type="domain" description="CBM6" evidence="6">
    <location>
        <begin position="320"/>
        <end position="438"/>
    </location>
</feature>
<evidence type="ECO:0000256" key="4">
    <source>
        <dbReference type="RuleBase" id="RU361187"/>
    </source>
</evidence>
<dbReference type="EMBL" id="BONX01000054">
    <property type="protein sequence ID" value="GIH00527.1"/>
    <property type="molecule type" value="Genomic_DNA"/>
</dbReference>